<dbReference type="Proteomes" id="UP000263489">
    <property type="component" value="Unassembled WGS sequence"/>
</dbReference>
<dbReference type="InterPro" id="IPR007543">
    <property type="entry name" value="LptD_C"/>
</dbReference>
<gene>
    <name evidence="2" type="ORF">DC045_18165</name>
</gene>
<dbReference type="EMBL" id="DNNA01000288">
    <property type="protein sequence ID" value="HBC36188.1"/>
    <property type="molecule type" value="Genomic_DNA"/>
</dbReference>
<dbReference type="PANTHER" id="PTHR30189:SF1">
    <property type="entry name" value="LPS-ASSEMBLY PROTEIN LPTD"/>
    <property type="match status" value="1"/>
</dbReference>
<accession>A0A352IXK5</accession>
<feature type="domain" description="LptD C-terminal" evidence="1">
    <location>
        <begin position="3"/>
        <end position="173"/>
    </location>
</feature>
<organism evidence="2 3">
    <name type="scientific">Marinobacter adhaerens</name>
    <dbReference type="NCBI Taxonomy" id="1033846"/>
    <lineage>
        <taxon>Bacteria</taxon>
        <taxon>Pseudomonadati</taxon>
        <taxon>Pseudomonadota</taxon>
        <taxon>Gammaproteobacteria</taxon>
        <taxon>Pseudomonadales</taxon>
        <taxon>Marinobacteraceae</taxon>
        <taxon>Marinobacter</taxon>
    </lineage>
</organism>
<evidence type="ECO:0000313" key="3">
    <source>
        <dbReference type="Proteomes" id="UP000263489"/>
    </source>
</evidence>
<feature type="non-terminal residue" evidence="2">
    <location>
        <position position="1"/>
    </location>
</feature>
<name>A0A352IXK5_9GAMM</name>
<feature type="non-terminal residue" evidence="2">
    <location>
        <position position="186"/>
    </location>
</feature>
<proteinExistence type="predicted"/>
<dbReference type="AlphaFoldDB" id="A0A352IXK5"/>
<dbReference type="Pfam" id="PF04453">
    <property type="entry name" value="LptD"/>
    <property type="match status" value="1"/>
</dbReference>
<reference evidence="2 3" key="1">
    <citation type="journal article" date="2018" name="Nat. Biotechnol.">
        <title>A standardized bacterial taxonomy based on genome phylogeny substantially revises the tree of life.</title>
        <authorList>
            <person name="Parks D.H."/>
            <person name="Chuvochina M."/>
            <person name="Waite D.W."/>
            <person name="Rinke C."/>
            <person name="Skarshewski A."/>
            <person name="Chaumeil P.A."/>
            <person name="Hugenholtz P."/>
        </authorList>
    </citation>
    <scope>NUCLEOTIDE SEQUENCE [LARGE SCALE GENOMIC DNA]</scope>
    <source>
        <strain evidence="2">UBA9380</strain>
    </source>
</reference>
<protein>
    <submittedName>
        <fullName evidence="2">LPS-assembly protein LptD</fullName>
    </submittedName>
</protein>
<evidence type="ECO:0000259" key="1">
    <source>
        <dbReference type="Pfam" id="PF04453"/>
    </source>
</evidence>
<comment type="caution">
    <text evidence="2">The sequence shown here is derived from an EMBL/GenBank/DDBJ whole genome shotgun (WGS) entry which is preliminary data.</text>
</comment>
<dbReference type="PANTHER" id="PTHR30189">
    <property type="entry name" value="LPS-ASSEMBLY PROTEIN"/>
    <property type="match status" value="1"/>
</dbReference>
<sequence>SSLFDVPYNQTLEPRLYYAWADADPDQNDIPDFDTDLQTFRFEQLFRPDRFTGGDRVGDANQLTVALTSRFNDLLTGAERARFSIGQVQYFDDREVTLFGEGGGTRSRSPLAGEVVLNPLDTLEIRSSGLWDPDTGDTEEGRSQLTFHSSDYRYLASLGHTYSRDELEQSDIATVFPVTDRVSLIG</sequence>
<dbReference type="InterPro" id="IPR050218">
    <property type="entry name" value="LptD"/>
</dbReference>
<evidence type="ECO:0000313" key="2">
    <source>
        <dbReference type="EMBL" id="HBC36188.1"/>
    </source>
</evidence>
<dbReference type="GO" id="GO:0009279">
    <property type="term" value="C:cell outer membrane"/>
    <property type="evidence" value="ECO:0007669"/>
    <property type="project" value="TreeGrafter"/>
</dbReference>
<dbReference type="GO" id="GO:1990351">
    <property type="term" value="C:transporter complex"/>
    <property type="evidence" value="ECO:0007669"/>
    <property type="project" value="TreeGrafter"/>
</dbReference>
<dbReference type="GO" id="GO:0061024">
    <property type="term" value="P:membrane organization"/>
    <property type="evidence" value="ECO:0007669"/>
    <property type="project" value="InterPro"/>
</dbReference>